<dbReference type="Proteomes" id="UP001317705">
    <property type="component" value="Chromosome"/>
</dbReference>
<sequence length="65" mass="7157">MEVIINGEARTIEPMSVTELLRFLGIDTQRVAVELNLDILAKAAYDSTRLNDGDRLEIVHFVGGG</sequence>
<dbReference type="PANTHER" id="PTHR34472">
    <property type="entry name" value="SULFUR CARRIER PROTEIN THIS"/>
    <property type="match status" value="1"/>
</dbReference>
<dbReference type="InterPro" id="IPR016155">
    <property type="entry name" value="Mopterin_synth/thiamin_S_b"/>
</dbReference>
<dbReference type="CDD" id="cd00565">
    <property type="entry name" value="Ubl_ThiS"/>
    <property type="match status" value="1"/>
</dbReference>
<evidence type="ECO:0000313" key="2">
    <source>
        <dbReference type="Proteomes" id="UP001317705"/>
    </source>
</evidence>
<dbReference type="RefSeq" id="WP_282001741.1">
    <property type="nucleotide sequence ID" value="NZ_AP027151.1"/>
</dbReference>
<dbReference type="EMBL" id="AP027151">
    <property type="protein sequence ID" value="BDV41719.1"/>
    <property type="molecule type" value="Genomic_DNA"/>
</dbReference>
<dbReference type="InterPro" id="IPR012675">
    <property type="entry name" value="Beta-grasp_dom_sf"/>
</dbReference>
<evidence type="ECO:0000313" key="1">
    <source>
        <dbReference type="EMBL" id="BDV41719.1"/>
    </source>
</evidence>
<dbReference type="SUPFAM" id="SSF54285">
    <property type="entry name" value="MoaD/ThiS"/>
    <property type="match status" value="1"/>
</dbReference>
<gene>
    <name evidence="1" type="primary">thiS</name>
    <name evidence="1" type="ORF">GURASL_06420</name>
</gene>
<name>A0ABM8EH14_9BACT</name>
<organism evidence="1 2">
    <name type="scientific">Geotalea uraniireducens</name>
    <dbReference type="NCBI Taxonomy" id="351604"/>
    <lineage>
        <taxon>Bacteria</taxon>
        <taxon>Pseudomonadati</taxon>
        <taxon>Thermodesulfobacteriota</taxon>
        <taxon>Desulfuromonadia</taxon>
        <taxon>Geobacterales</taxon>
        <taxon>Geobacteraceae</taxon>
        <taxon>Geotalea</taxon>
    </lineage>
</organism>
<accession>A0ABM8EH14</accession>
<reference evidence="1 2" key="1">
    <citation type="submission" date="2022-12" db="EMBL/GenBank/DDBJ databases">
        <title>Polyphasic characterization of Geotalea uranireducens NIT-SL11 newly isolated from a complex of sewage sludge and microbially reduced graphene oxide.</title>
        <authorList>
            <person name="Xie L."/>
            <person name="Yoshida N."/>
            <person name="Meng L."/>
        </authorList>
    </citation>
    <scope>NUCLEOTIDE SEQUENCE [LARGE SCALE GENOMIC DNA]</scope>
    <source>
        <strain evidence="1 2">NIT-SL11</strain>
    </source>
</reference>
<protein>
    <submittedName>
        <fullName evidence="1">Thiamine biosynthesis protein ThiS</fullName>
    </submittedName>
</protein>
<dbReference type="NCBIfam" id="TIGR01683">
    <property type="entry name" value="thiS"/>
    <property type="match status" value="1"/>
</dbReference>
<dbReference type="InterPro" id="IPR010035">
    <property type="entry name" value="Thi_S"/>
</dbReference>
<proteinExistence type="predicted"/>
<dbReference type="Gene3D" id="3.10.20.30">
    <property type="match status" value="1"/>
</dbReference>
<dbReference type="PANTHER" id="PTHR34472:SF1">
    <property type="entry name" value="SULFUR CARRIER PROTEIN THIS"/>
    <property type="match status" value="1"/>
</dbReference>
<dbReference type="Pfam" id="PF02597">
    <property type="entry name" value="ThiS"/>
    <property type="match status" value="1"/>
</dbReference>
<keyword evidence="2" id="KW-1185">Reference proteome</keyword>
<dbReference type="InterPro" id="IPR003749">
    <property type="entry name" value="ThiS/MoaD-like"/>
</dbReference>